<proteinExistence type="predicted"/>
<organism evidence="1 2">
    <name type="scientific">Boletus reticuloceps</name>
    <dbReference type="NCBI Taxonomy" id="495285"/>
    <lineage>
        <taxon>Eukaryota</taxon>
        <taxon>Fungi</taxon>
        <taxon>Dikarya</taxon>
        <taxon>Basidiomycota</taxon>
        <taxon>Agaricomycotina</taxon>
        <taxon>Agaricomycetes</taxon>
        <taxon>Agaricomycetidae</taxon>
        <taxon>Boletales</taxon>
        <taxon>Boletineae</taxon>
        <taxon>Boletaceae</taxon>
        <taxon>Boletoideae</taxon>
        <taxon>Boletus</taxon>
    </lineage>
</organism>
<gene>
    <name evidence="1" type="ORF">JVT61DRAFT_6943</name>
</gene>
<dbReference type="AlphaFoldDB" id="A0A8I3A7F2"/>
<comment type="caution">
    <text evidence="1">The sequence shown here is derived from an EMBL/GenBank/DDBJ whole genome shotgun (WGS) entry which is preliminary data.</text>
</comment>
<dbReference type="OrthoDB" id="2677878at2759"/>
<sequence>MSGNCVAHPVLISLTNINVCIRSKTSLHVYLLLALLPVAKFTHKTTHVHTLLQDHLFHQALNIVLSPLKVATEVGVMMSDPIGNLRYCFTPLASWITNTPEESLIAATGPKALPIVILLILRRTLFSRFALPVRSFH</sequence>
<dbReference type="Proteomes" id="UP000683000">
    <property type="component" value="Unassembled WGS sequence"/>
</dbReference>
<dbReference type="InterPro" id="IPR041078">
    <property type="entry name" value="Plavaka"/>
</dbReference>
<evidence type="ECO:0000313" key="2">
    <source>
        <dbReference type="Proteomes" id="UP000683000"/>
    </source>
</evidence>
<protein>
    <submittedName>
        <fullName evidence="1">Uncharacterized protein</fullName>
    </submittedName>
</protein>
<accession>A0A8I3A7F2</accession>
<dbReference type="Pfam" id="PF18759">
    <property type="entry name" value="Plavaka"/>
    <property type="match status" value="1"/>
</dbReference>
<dbReference type="EMBL" id="JAGFBS010000024">
    <property type="protein sequence ID" value="KAG6372918.1"/>
    <property type="molecule type" value="Genomic_DNA"/>
</dbReference>
<evidence type="ECO:0000313" key="1">
    <source>
        <dbReference type="EMBL" id="KAG6372918.1"/>
    </source>
</evidence>
<name>A0A8I3A7F2_9AGAM</name>
<reference evidence="1" key="1">
    <citation type="submission" date="2021-03" db="EMBL/GenBank/DDBJ databases">
        <title>Evolutionary innovations through gain and loss of genes in the ectomycorrhizal Boletales.</title>
        <authorList>
            <person name="Wu G."/>
            <person name="Miyauchi S."/>
            <person name="Morin E."/>
            <person name="Yang Z.-L."/>
            <person name="Xu J."/>
            <person name="Martin F.M."/>
        </authorList>
    </citation>
    <scope>NUCLEOTIDE SEQUENCE</scope>
    <source>
        <strain evidence="1">BR01</strain>
    </source>
</reference>
<keyword evidence="2" id="KW-1185">Reference proteome</keyword>